<evidence type="ECO:0000313" key="15">
    <source>
        <dbReference type="Proteomes" id="UP000006727"/>
    </source>
</evidence>
<dbReference type="Gramene" id="Pp3c5_19490V3.11">
    <property type="protein sequence ID" value="Pp3c5_19490V3.11"/>
    <property type="gene ID" value="Pp3c5_19490"/>
</dbReference>
<dbReference type="GO" id="GO:0046930">
    <property type="term" value="C:pore complex"/>
    <property type="evidence" value="ECO:0007669"/>
    <property type="project" value="UniProtKB-KW"/>
</dbReference>
<keyword evidence="15" id="KW-1185">Reference proteome</keyword>
<dbReference type="PaxDb" id="3218-PP1S93_70V6.1"/>
<dbReference type="Proteomes" id="UP000006727">
    <property type="component" value="Chromosome 5"/>
</dbReference>
<evidence type="ECO:0000256" key="9">
    <source>
        <dbReference type="ARBA" id="ARBA00023065"/>
    </source>
</evidence>
<dbReference type="EnsemblPlants" id="Pp3c5_19490V3.1">
    <property type="protein sequence ID" value="Pp3c5_19490V3.1"/>
    <property type="gene ID" value="Pp3c5_19490"/>
</dbReference>
<accession>A0A2K1KKB4</accession>
<organism evidence="13">
    <name type="scientific">Physcomitrium patens</name>
    <name type="common">Spreading-leaved earth moss</name>
    <name type="synonym">Physcomitrella patens</name>
    <dbReference type="NCBI Taxonomy" id="3218"/>
    <lineage>
        <taxon>Eukaryota</taxon>
        <taxon>Viridiplantae</taxon>
        <taxon>Streptophyta</taxon>
        <taxon>Embryophyta</taxon>
        <taxon>Bryophyta</taxon>
        <taxon>Bryophytina</taxon>
        <taxon>Bryopsida</taxon>
        <taxon>Funariidae</taxon>
        <taxon>Funariales</taxon>
        <taxon>Funariaceae</taxon>
        <taxon>Physcomitrium</taxon>
    </lineage>
</organism>
<keyword evidence="4" id="KW-0813">Transport</keyword>
<dbReference type="AlphaFoldDB" id="A0A2K1KKB4"/>
<dbReference type="EMBL" id="ABEU02000005">
    <property type="protein sequence ID" value="PNR54212.1"/>
    <property type="molecule type" value="Genomic_DNA"/>
</dbReference>
<dbReference type="GO" id="GO:0015288">
    <property type="term" value="F:porin activity"/>
    <property type="evidence" value="ECO:0007669"/>
    <property type="project" value="UniProtKB-KW"/>
</dbReference>
<gene>
    <name evidence="14" type="primary">LOC112282310</name>
    <name evidence="13" type="ORF">PHYPA_007889</name>
</gene>
<evidence type="ECO:0000256" key="4">
    <source>
        <dbReference type="ARBA" id="ARBA00022448"/>
    </source>
</evidence>
<evidence type="ECO:0000256" key="6">
    <source>
        <dbReference type="ARBA" id="ARBA00022528"/>
    </source>
</evidence>
<evidence type="ECO:0000256" key="1">
    <source>
        <dbReference type="ARBA" id="ARBA00004396"/>
    </source>
</evidence>
<evidence type="ECO:0000256" key="8">
    <source>
        <dbReference type="ARBA" id="ARBA00022692"/>
    </source>
</evidence>
<protein>
    <submittedName>
        <fullName evidence="13 14">Uncharacterized protein</fullName>
    </submittedName>
</protein>
<keyword evidence="11" id="KW-0472">Membrane</keyword>
<dbReference type="OrthoDB" id="503907at2759"/>
<dbReference type="GO" id="GO:0008308">
    <property type="term" value="F:voltage-gated monoatomic anion channel activity"/>
    <property type="evidence" value="ECO:0007669"/>
    <property type="project" value="InterPro"/>
</dbReference>
<sequence>METSLRYSKEEKQLLLHAKENFLLDKAFFLEMKELTCDVQGKKTLPVTDNGLLSVDLKGGYNFNPRSRKGKPRGVVELSYKVFNFTEDQDLKFKIGCNVFKQTPYFQLRENNWTLNHELNVGWNVIYDL</sequence>
<dbReference type="GO" id="GO:0009707">
    <property type="term" value="C:chloroplast outer membrane"/>
    <property type="evidence" value="ECO:0007669"/>
    <property type="project" value="UniProtKB-SubCell"/>
</dbReference>
<keyword evidence="6" id="KW-0150">Chloroplast</keyword>
<evidence type="ECO:0000256" key="7">
    <source>
        <dbReference type="ARBA" id="ARBA00022640"/>
    </source>
</evidence>
<comment type="function">
    <text evidence="12">Voltage-dependent rectifying anion channel that facilitates the translocation between chloroplast and cytoplasm of phosphorylated carbohydrates such as triosephosphate, 3-phosphoglycerate and inorganic phosphate (Pi) depending of ATP to triosephosphate ratio in the plastidial intermembrane space; in high triosephosphate/ATP conditions (e.g. photosynthesis), export of triosphosphate from chloroplast (outward rectifying channels), but in high ATP/triosephosphate conditions (e.g. dark phase), import of phosphosolutes (inward rectifying channels).</text>
</comment>
<keyword evidence="7" id="KW-0934">Plastid</keyword>
<dbReference type="EnsemblPlants" id="Pp3c5_19490V3.11">
    <property type="protein sequence ID" value="Pp3c5_19490V3.11"/>
    <property type="gene ID" value="Pp3c5_19490"/>
</dbReference>
<keyword evidence="5" id="KW-1134">Transmembrane beta strand</keyword>
<dbReference type="RefSeq" id="XP_024375531.1">
    <property type="nucleotide sequence ID" value="XM_024519763.2"/>
</dbReference>
<evidence type="ECO:0000256" key="11">
    <source>
        <dbReference type="ARBA" id="ARBA00023136"/>
    </source>
</evidence>
<evidence type="ECO:0000313" key="14">
    <source>
        <dbReference type="EnsemblPlants" id="Pp3c5_19490V3.1"/>
    </source>
</evidence>
<evidence type="ECO:0000256" key="3">
    <source>
        <dbReference type="ARBA" id="ARBA00009945"/>
    </source>
</evidence>
<evidence type="ECO:0000256" key="12">
    <source>
        <dbReference type="ARBA" id="ARBA00024941"/>
    </source>
</evidence>
<reference evidence="13 15" key="1">
    <citation type="journal article" date="2008" name="Science">
        <title>The Physcomitrella genome reveals evolutionary insights into the conquest of land by plants.</title>
        <authorList>
            <person name="Rensing S."/>
            <person name="Lang D."/>
            <person name="Zimmer A."/>
            <person name="Terry A."/>
            <person name="Salamov A."/>
            <person name="Shapiro H."/>
            <person name="Nishiyama T."/>
            <person name="Perroud P.-F."/>
            <person name="Lindquist E."/>
            <person name="Kamisugi Y."/>
            <person name="Tanahashi T."/>
            <person name="Sakakibara K."/>
            <person name="Fujita T."/>
            <person name="Oishi K."/>
            <person name="Shin-I T."/>
            <person name="Kuroki Y."/>
            <person name="Toyoda A."/>
            <person name="Suzuki Y."/>
            <person name="Hashimoto A."/>
            <person name="Yamaguchi K."/>
            <person name="Sugano A."/>
            <person name="Kohara Y."/>
            <person name="Fujiyama A."/>
            <person name="Anterola A."/>
            <person name="Aoki S."/>
            <person name="Ashton N."/>
            <person name="Barbazuk W.B."/>
            <person name="Barker E."/>
            <person name="Bennetzen J."/>
            <person name="Bezanilla M."/>
            <person name="Blankenship R."/>
            <person name="Cho S.H."/>
            <person name="Dutcher S."/>
            <person name="Estelle M."/>
            <person name="Fawcett J.A."/>
            <person name="Gundlach H."/>
            <person name="Hanada K."/>
            <person name="Heyl A."/>
            <person name="Hicks K.A."/>
            <person name="Hugh J."/>
            <person name="Lohr M."/>
            <person name="Mayer K."/>
            <person name="Melkozernov A."/>
            <person name="Murata T."/>
            <person name="Nelson D."/>
            <person name="Pils B."/>
            <person name="Prigge M."/>
            <person name="Reiss B."/>
            <person name="Renner T."/>
            <person name="Rombauts S."/>
            <person name="Rushton P."/>
            <person name="Sanderfoot A."/>
            <person name="Schween G."/>
            <person name="Shiu S.-H."/>
            <person name="Stueber K."/>
            <person name="Theodoulou F.L."/>
            <person name="Tu H."/>
            <person name="Van de Peer Y."/>
            <person name="Verrier P.J."/>
            <person name="Waters E."/>
            <person name="Wood A."/>
            <person name="Yang L."/>
            <person name="Cove D."/>
            <person name="Cuming A."/>
            <person name="Hasebe M."/>
            <person name="Lucas S."/>
            <person name="Mishler D.B."/>
            <person name="Reski R."/>
            <person name="Grigoriev I."/>
            <person name="Quatrano R.S."/>
            <person name="Boore J.L."/>
        </authorList>
    </citation>
    <scope>NUCLEOTIDE SEQUENCE [LARGE SCALE GENOMIC DNA]</scope>
    <source>
        <strain evidence="14 15">cv. Gransden 2004</strain>
    </source>
</reference>
<dbReference type="STRING" id="3218.A0A2K1KKB4"/>
<dbReference type="Gramene" id="Pp3c5_19490V3.1">
    <property type="protein sequence ID" value="Pp3c5_19490V3.1"/>
    <property type="gene ID" value="Pp3c5_19490"/>
</dbReference>
<evidence type="ECO:0000256" key="5">
    <source>
        <dbReference type="ARBA" id="ARBA00022452"/>
    </source>
</evidence>
<reference evidence="13 15" key="2">
    <citation type="journal article" date="2018" name="Plant J.">
        <title>The Physcomitrella patens chromosome-scale assembly reveals moss genome structure and evolution.</title>
        <authorList>
            <person name="Lang D."/>
            <person name="Ullrich K.K."/>
            <person name="Murat F."/>
            <person name="Fuchs J."/>
            <person name="Jenkins J."/>
            <person name="Haas F.B."/>
            <person name="Piednoel M."/>
            <person name="Gundlach H."/>
            <person name="Van Bel M."/>
            <person name="Meyberg R."/>
            <person name="Vives C."/>
            <person name="Morata J."/>
            <person name="Symeonidi A."/>
            <person name="Hiss M."/>
            <person name="Muchero W."/>
            <person name="Kamisugi Y."/>
            <person name="Saleh O."/>
            <person name="Blanc G."/>
            <person name="Decker E.L."/>
            <person name="van Gessel N."/>
            <person name="Grimwood J."/>
            <person name="Hayes R.D."/>
            <person name="Graham S.W."/>
            <person name="Gunter L.E."/>
            <person name="McDaniel S.F."/>
            <person name="Hoernstein S.N.W."/>
            <person name="Larsson A."/>
            <person name="Li F.W."/>
            <person name="Perroud P.F."/>
            <person name="Phillips J."/>
            <person name="Ranjan P."/>
            <person name="Rokshar D.S."/>
            <person name="Rothfels C.J."/>
            <person name="Schneider L."/>
            <person name="Shu S."/>
            <person name="Stevenson D.W."/>
            <person name="Thummler F."/>
            <person name="Tillich M."/>
            <person name="Villarreal Aguilar J.C."/>
            <person name="Widiez T."/>
            <person name="Wong G.K."/>
            <person name="Wymore A."/>
            <person name="Zhang Y."/>
            <person name="Zimmer A.D."/>
            <person name="Quatrano R.S."/>
            <person name="Mayer K.F.X."/>
            <person name="Goodstein D."/>
            <person name="Casacuberta J.M."/>
            <person name="Vandepoele K."/>
            <person name="Reski R."/>
            <person name="Cuming A.C."/>
            <person name="Tuskan G.A."/>
            <person name="Maumus F."/>
            <person name="Salse J."/>
            <person name="Schmutz J."/>
            <person name="Rensing S.A."/>
        </authorList>
    </citation>
    <scope>NUCLEOTIDE SEQUENCE [LARGE SCALE GENOMIC DNA]</scope>
    <source>
        <strain evidence="14 15">cv. Gransden 2004</strain>
    </source>
</reference>
<comment type="similarity">
    <text evidence="3">Belongs to the plastid outer envelope porin OEP21 (TC 1.B.29) family.</text>
</comment>
<keyword evidence="10" id="KW-0626">Porin</keyword>
<dbReference type="PANTHER" id="PTHR35993">
    <property type="entry name" value="OUTER ENVELOPE PORE PROTEIN 21B, CHLOROPLASTIC"/>
    <property type="match status" value="1"/>
</dbReference>
<comment type="subcellular location">
    <subcellularLocation>
        <location evidence="1">Plastid</location>
        <location evidence="1">Chloroplast outer membrane</location>
        <topology evidence="1">Multi-pass membrane protein</topology>
    </subcellularLocation>
    <subcellularLocation>
        <location evidence="2">Plastid</location>
        <location evidence="2">Etioplast membrane</location>
        <topology evidence="2">Multi-pass membrane protein</topology>
    </subcellularLocation>
</comment>
<dbReference type="GO" id="GO:0044070">
    <property type="term" value="P:regulation of monoatomic anion transport"/>
    <property type="evidence" value="ECO:0007669"/>
    <property type="project" value="InterPro"/>
</dbReference>
<dbReference type="GO" id="GO:0034426">
    <property type="term" value="C:etioplast membrane"/>
    <property type="evidence" value="ECO:0007669"/>
    <property type="project" value="UniProtKB-SubCell"/>
</dbReference>
<keyword evidence="9" id="KW-0406">Ion transport</keyword>
<name>A0A2K1KKB4_PHYPA</name>
<dbReference type="InterPro" id="IPR034575">
    <property type="entry name" value="OEP21"/>
</dbReference>
<proteinExistence type="inferred from homology"/>
<dbReference type="PANTHER" id="PTHR35993:SF1">
    <property type="entry name" value="OUTER ENVELOPE PORE PROTEIN 21B, CHLOROPLASTIC"/>
    <property type="match status" value="1"/>
</dbReference>
<reference evidence="14" key="3">
    <citation type="submission" date="2020-12" db="UniProtKB">
        <authorList>
            <consortium name="EnsemblPlants"/>
        </authorList>
    </citation>
    <scope>IDENTIFICATION</scope>
</reference>
<keyword evidence="8" id="KW-0812">Transmembrane</keyword>
<evidence type="ECO:0000256" key="10">
    <source>
        <dbReference type="ARBA" id="ARBA00023114"/>
    </source>
</evidence>
<dbReference type="GeneID" id="112282310"/>
<evidence type="ECO:0000313" key="13">
    <source>
        <dbReference type="EMBL" id="PNR54212.1"/>
    </source>
</evidence>
<evidence type="ECO:0000256" key="2">
    <source>
        <dbReference type="ARBA" id="ARBA00004441"/>
    </source>
</evidence>